<gene>
    <name evidence="4" type="primary">Pol_1</name>
    <name evidence="4" type="ORF">BUPERY_R12760</name>
</gene>
<comment type="similarity">
    <text evidence="1">Belongs to the beta type-B retroviral polymerase family. HERV class-II K(HML-2) pol subfamily.</text>
</comment>
<reference evidence="4 5" key="1">
    <citation type="submission" date="2019-09" db="EMBL/GenBank/DDBJ databases">
        <title>Bird 10,000 Genomes (B10K) Project - Family phase.</title>
        <authorList>
            <person name="Zhang G."/>
        </authorList>
    </citation>
    <scope>NUCLEOTIDE SEQUENCE [LARGE SCALE GENOMIC DNA]</scope>
    <source>
        <strain evidence="4">B10K-DU-012-02</strain>
    </source>
</reference>
<dbReference type="OrthoDB" id="9950135at2759"/>
<dbReference type="AlphaFoldDB" id="A0A7L3HG71"/>
<protein>
    <recommendedName>
        <fullName evidence="2">ribonuclease H</fullName>
        <ecNumber evidence="2">3.1.26.4</ecNumber>
    </recommendedName>
</protein>
<comment type="caution">
    <text evidence="4">The sequence shown here is derived from an EMBL/GenBank/DDBJ whole genome shotgun (WGS) entry which is preliminary data.</text>
</comment>
<dbReference type="Proteomes" id="UP000566314">
    <property type="component" value="Unassembled WGS sequence"/>
</dbReference>
<dbReference type="PANTHER" id="PTHR33064">
    <property type="entry name" value="POL PROTEIN"/>
    <property type="match status" value="1"/>
</dbReference>
<accession>A0A7L3HG71</accession>
<feature type="non-terminal residue" evidence="4">
    <location>
        <position position="1"/>
    </location>
</feature>
<dbReference type="EC" id="3.1.26.4" evidence="2"/>
<dbReference type="Pfam" id="PF00078">
    <property type="entry name" value="RVT_1"/>
    <property type="match status" value="1"/>
</dbReference>
<evidence type="ECO:0000313" key="5">
    <source>
        <dbReference type="Proteomes" id="UP000566314"/>
    </source>
</evidence>
<dbReference type="EMBL" id="VZTT01065888">
    <property type="protein sequence ID" value="NXU04463.1"/>
    <property type="molecule type" value="Genomic_DNA"/>
</dbReference>
<dbReference type="PROSITE" id="PS50878">
    <property type="entry name" value="RT_POL"/>
    <property type="match status" value="1"/>
</dbReference>
<proteinExistence type="inferred from homology"/>
<dbReference type="GO" id="GO:0004523">
    <property type="term" value="F:RNA-DNA hybrid ribonuclease activity"/>
    <property type="evidence" value="ECO:0007669"/>
    <property type="project" value="UniProtKB-EC"/>
</dbReference>
<dbReference type="InterPro" id="IPR043128">
    <property type="entry name" value="Rev_trsase/Diguanyl_cyclase"/>
</dbReference>
<dbReference type="InterPro" id="IPR043502">
    <property type="entry name" value="DNA/RNA_pol_sf"/>
</dbReference>
<dbReference type="InterPro" id="IPR000477">
    <property type="entry name" value="RT_dom"/>
</dbReference>
<dbReference type="Gene3D" id="3.30.70.270">
    <property type="match status" value="1"/>
</dbReference>
<evidence type="ECO:0000256" key="1">
    <source>
        <dbReference type="ARBA" id="ARBA00010879"/>
    </source>
</evidence>
<sequence length="98" mass="11353">LLADFQLGEGAVLVQYVDDLLIAGKEEQVVRQESIKLLNFLSIKELKVSKSKLQFVEKEVKYLGHRLSQGLKKLDPERVKRILAMPRPRTKREVRQLL</sequence>
<name>A0A7L3HG71_9PASS</name>
<keyword evidence="5" id="KW-1185">Reference proteome</keyword>
<evidence type="ECO:0000313" key="4">
    <source>
        <dbReference type="EMBL" id="NXU04463.1"/>
    </source>
</evidence>
<evidence type="ECO:0000259" key="3">
    <source>
        <dbReference type="PROSITE" id="PS50878"/>
    </source>
</evidence>
<evidence type="ECO:0000256" key="2">
    <source>
        <dbReference type="ARBA" id="ARBA00012180"/>
    </source>
</evidence>
<dbReference type="SUPFAM" id="SSF56672">
    <property type="entry name" value="DNA/RNA polymerases"/>
    <property type="match status" value="1"/>
</dbReference>
<feature type="domain" description="Reverse transcriptase" evidence="3">
    <location>
        <begin position="1"/>
        <end position="67"/>
    </location>
</feature>
<dbReference type="PANTHER" id="PTHR33064:SF37">
    <property type="entry name" value="RIBONUCLEASE H"/>
    <property type="match status" value="1"/>
</dbReference>
<dbReference type="InterPro" id="IPR051320">
    <property type="entry name" value="Viral_Replic_Matur_Polypro"/>
</dbReference>
<organism evidence="4 5">
    <name type="scientific">Buphagus erythrorhynchus</name>
    <name type="common">red-billed oxpecker</name>
    <dbReference type="NCBI Taxonomy" id="245048"/>
    <lineage>
        <taxon>Eukaryota</taxon>
        <taxon>Metazoa</taxon>
        <taxon>Chordata</taxon>
        <taxon>Craniata</taxon>
        <taxon>Vertebrata</taxon>
        <taxon>Euteleostomi</taxon>
        <taxon>Archelosauria</taxon>
        <taxon>Archosauria</taxon>
        <taxon>Dinosauria</taxon>
        <taxon>Saurischia</taxon>
        <taxon>Theropoda</taxon>
        <taxon>Coelurosauria</taxon>
        <taxon>Aves</taxon>
        <taxon>Neognathae</taxon>
        <taxon>Neoaves</taxon>
        <taxon>Telluraves</taxon>
        <taxon>Australaves</taxon>
        <taxon>Passeriformes</taxon>
        <taxon>Sturnidae</taxon>
        <taxon>Buphagus</taxon>
    </lineage>
</organism>
<feature type="non-terminal residue" evidence="4">
    <location>
        <position position="98"/>
    </location>
</feature>